<dbReference type="InterPro" id="IPR002347">
    <property type="entry name" value="SDR_fam"/>
</dbReference>
<dbReference type="InterPro" id="IPR036291">
    <property type="entry name" value="NAD(P)-bd_dom_sf"/>
</dbReference>
<dbReference type="PANTHER" id="PTHR43976">
    <property type="entry name" value="SHORT CHAIN DEHYDROGENASE"/>
    <property type="match status" value="1"/>
</dbReference>
<dbReference type="Pfam" id="PF00106">
    <property type="entry name" value="adh_short"/>
    <property type="match status" value="1"/>
</dbReference>
<reference evidence="4 5" key="1">
    <citation type="submission" date="2024-06" db="EMBL/GenBank/DDBJ databases">
        <title>Soil Sphingobacterium thalpophilum.</title>
        <authorList>
            <person name="Yang J."/>
            <person name="Li J."/>
        </authorList>
    </citation>
    <scope>NUCLEOTIDE SEQUENCE [LARGE SCALE GENOMIC DNA]</scope>
    <source>
        <strain evidence="4 5">22g91tb</strain>
    </source>
</reference>
<comment type="similarity">
    <text evidence="1 3">Belongs to the short-chain dehydrogenases/reductases (SDR) family.</text>
</comment>
<gene>
    <name evidence="4" type="ORF">ABTW24_14630</name>
</gene>
<dbReference type="InterPro" id="IPR051911">
    <property type="entry name" value="SDR_oxidoreductase"/>
</dbReference>
<evidence type="ECO:0000313" key="5">
    <source>
        <dbReference type="Proteomes" id="UP001566204"/>
    </source>
</evidence>
<dbReference type="PROSITE" id="PS00061">
    <property type="entry name" value="ADH_SHORT"/>
    <property type="match status" value="1"/>
</dbReference>
<organism evidence="4 5">
    <name type="scientific">Sphingobacterium thalpophilum</name>
    <dbReference type="NCBI Taxonomy" id="259"/>
    <lineage>
        <taxon>Bacteria</taxon>
        <taxon>Pseudomonadati</taxon>
        <taxon>Bacteroidota</taxon>
        <taxon>Sphingobacteriia</taxon>
        <taxon>Sphingobacteriales</taxon>
        <taxon>Sphingobacteriaceae</taxon>
        <taxon>Sphingobacterium</taxon>
    </lineage>
</organism>
<dbReference type="EMBL" id="JBEOQB010000004">
    <property type="protein sequence ID" value="MEZ0452829.1"/>
    <property type="molecule type" value="Genomic_DNA"/>
</dbReference>
<dbReference type="Proteomes" id="UP001566204">
    <property type="component" value="Unassembled WGS sequence"/>
</dbReference>
<sequence length="288" mass="31899">MDKDNFGLTKKEKTMSKIIFITGASKGFGKLWAEALLKRGDKVAASARNIEALQDLKEKYGDSILPVKLDVNNRTEVFEVVEKVEKHFGRIDVLINNAGFGLFGTTEETTEQQARDQMETNFFGSLWVAQAILPVMRKQRSGHIIQISSFLGLTTLPLLGLYNASKFAVEGLIETIGSETAHLGIKTTLIEPNGFATDWAGASAVQTSSDITDYNPVREAFAETGDNPDTWGKPESTVEPVLNLIDNQNPPQRLLFGKIAYRVVNEVYTKRLNDIQNWKEVSIAAHGH</sequence>
<dbReference type="NCBIfam" id="NF006114">
    <property type="entry name" value="PRK08263.1"/>
    <property type="match status" value="1"/>
</dbReference>
<dbReference type="InterPro" id="IPR020904">
    <property type="entry name" value="Sc_DH/Rdtase_CS"/>
</dbReference>
<evidence type="ECO:0000256" key="2">
    <source>
        <dbReference type="ARBA" id="ARBA00023002"/>
    </source>
</evidence>
<proteinExistence type="inferred from homology"/>
<dbReference type="PANTHER" id="PTHR43976:SF16">
    <property type="entry name" value="SHORT-CHAIN DEHYDROGENASE_REDUCTASE FAMILY PROTEIN"/>
    <property type="match status" value="1"/>
</dbReference>
<keyword evidence="5" id="KW-1185">Reference proteome</keyword>
<evidence type="ECO:0000256" key="1">
    <source>
        <dbReference type="ARBA" id="ARBA00006484"/>
    </source>
</evidence>
<dbReference type="PRINTS" id="PR00080">
    <property type="entry name" value="SDRFAMILY"/>
</dbReference>
<dbReference type="Gene3D" id="3.40.50.720">
    <property type="entry name" value="NAD(P)-binding Rossmann-like Domain"/>
    <property type="match status" value="1"/>
</dbReference>
<protein>
    <submittedName>
        <fullName evidence="4">SDR family NAD(P)-dependent oxidoreductase</fullName>
    </submittedName>
</protein>
<evidence type="ECO:0000313" key="4">
    <source>
        <dbReference type="EMBL" id="MEZ0452829.1"/>
    </source>
</evidence>
<keyword evidence="2" id="KW-0560">Oxidoreductase</keyword>
<accession>A0ABV4HEA2</accession>
<name>A0ABV4HEA2_9SPHI</name>
<evidence type="ECO:0000256" key="3">
    <source>
        <dbReference type="RuleBase" id="RU000363"/>
    </source>
</evidence>
<dbReference type="PRINTS" id="PR00081">
    <property type="entry name" value="GDHRDH"/>
</dbReference>
<dbReference type="CDD" id="cd05374">
    <property type="entry name" value="17beta-HSD-like_SDR_c"/>
    <property type="match status" value="1"/>
</dbReference>
<dbReference type="SUPFAM" id="SSF51735">
    <property type="entry name" value="NAD(P)-binding Rossmann-fold domains"/>
    <property type="match status" value="1"/>
</dbReference>
<dbReference type="RefSeq" id="WP_370483808.1">
    <property type="nucleotide sequence ID" value="NZ_JBEOQA010000002.1"/>
</dbReference>
<comment type="caution">
    <text evidence="4">The sequence shown here is derived from an EMBL/GenBank/DDBJ whole genome shotgun (WGS) entry which is preliminary data.</text>
</comment>